<dbReference type="Proteomes" id="UP001501126">
    <property type="component" value="Unassembled WGS sequence"/>
</dbReference>
<name>A0ABP3Y2J1_9FLAO</name>
<evidence type="ECO:0000259" key="1">
    <source>
        <dbReference type="Pfam" id="PF01266"/>
    </source>
</evidence>
<proteinExistence type="predicted"/>
<dbReference type="Gene3D" id="3.30.9.10">
    <property type="entry name" value="D-Amino Acid Oxidase, subunit A, domain 2"/>
    <property type="match status" value="1"/>
</dbReference>
<keyword evidence="3" id="KW-1185">Reference proteome</keyword>
<evidence type="ECO:0000313" key="3">
    <source>
        <dbReference type="Proteomes" id="UP001501126"/>
    </source>
</evidence>
<dbReference type="PANTHER" id="PTHR13847">
    <property type="entry name" value="SARCOSINE DEHYDROGENASE-RELATED"/>
    <property type="match status" value="1"/>
</dbReference>
<dbReference type="RefSeq" id="WP_343784526.1">
    <property type="nucleotide sequence ID" value="NZ_BAAAFH010000003.1"/>
</dbReference>
<dbReference type="InterPro" id="IPR036188">
    <property type="entry name" value="FAD/NAD-bd_sf"/>
</dbReference>
<reference evidence="3" key="1">
    <citation type="journal article" date="2019" name="Int. J. Syst. Evol. Microbiol.">
        <title>The Global Catalogue of Microorganisms (GCM) 10K type strain sequencing project: providing services to taxonomists for standard genome sequencing and annotation.</title>
        <authorList>
            <consortium name="The Broad Institute Genomics Platform"/>
            <consortium name="The Broad Institute Genome Sequencing Center for Infectious Disease"/>
            <person name="Wu L."/>
            <person name="Ma J."/>
        </authorList>
    </citation>
    <scope>NUCLEOTIDE SEQUENCE [LARGE SCALE GENOMIC DNA]</scope>
    <source>
        <strain evidence="3">JCM 16083</strain>
    </source>
</reference>
<comment type="caution">
    <text evidence="2">The sequence shown here is derived from an EMBL/GenBank/DDBJ whole genome shotgun (WGS) entry which is preliminary data.</text>
</comment>
<dbReference type="EMBL" id="BAAAFH010000003">
    <property type="protein sequence ID" value="GAA0873962.1"/>
    <property type="molecule type" value="Genomic_DNA"/>
</dbReference>
<dbReference type="InterPro" id="IPR006076">
    <property type="entry name" value="FAD-dep_OxRdtase"/>
</dbReference>
<dbReference type="SUPFAM" id="SSF54373">
    <property type="entry name" value="FAD-linked reductases, C-terminal domain"/>
    <property type="match status" value="1"/>
</dbReference>
<organism evidence="2 3">
    <name type="scientific">Wandonia haliotis</name>
    <dbReference type="NCBI Taxonomy" id="574963"/>
    <lineage>
        <taxon>Bacteria</taxon>
        <taxon>Pseudomonadati</taxon>
        <taxon>Bacteroidota</taxon>
        <taxon>Flavobacteriia</taxon>
        <taxon>Flavobacteriales</taxon>
        <taxon>Crocinitomicaceae</taxon>
        <taxon>Wandonia</taxon>
    </lineage>
</organism>
<dbReference type="Gene3D" id="3.50.50.60">
    <property type="entry name" value="FAD/NAD(P)-binding domain"/>
    <property type="match status" value="1"/>
</dbReference>
<evidence type="ECO:0000313" key="2">
    <source>
        <dbReference type="EMBL" id="GAA0873962.1"/>
    </source>
</evidence>
<gene>
    <name evidence="2" type="ORF">GCM10009118_03700</name>
</gene>
<sequence length="352" mass="40306">MQYLIVGQGLAGTMLAHQFLKTGKTFKIIDPGVNESSRVAAGIMNPIVFRRVTKSWMVDQCLSEAVRQYRELEELLGVRFLFEREIRRAFSSEQEKEWWEQKSALEEFNGYIDSPGSATPPPTYLKAPFGNEMVHRVHYVETKMFIDTNRSFFKEKGVLLEDTFDYDCITDEGCLLDGIRFDKIIFCEGYQSRKNPFFSYLPVNATKGQILDLEIPLVTNRSEVLNRKCFVLPLENGAFKAGATYEWDSPDTLITEVARKELEEKIEGLLDVPFSVTGQEAGVRPTTDDRRPLLGCHPERDDLYFFNGLGTKGYLLAPYFAGEIFLRVTENKPVLKDADLVRFAKRRNLKNS</sequence>
<accession>A0ABP3Y2J1</accession>
<feature type="domain" description="FAD dependent oxidoreductase" evidence="1">
    <location>
        <begin position="3"/>
        <end position="321"/>
    </location>
</feature>
<protein>
    <submittedName>
        <fullName evidence="2">FAD-dependent oxidoreductase</fullName>
    </submittedName>
</protein>
<dbReference type="Pfam" id="PF01266">
    <property type="entry name" value="DAO"/>
    <property type="match status" value="1"/>
</dbReference>
<dbReference type="SUPFAM" id="SSF51971">
    <property type="entry name" value="Nucleotide-binding domain"/>
    <property type="match status" value="1"/>
</dbReference>